<feature type="signal peptide" evidence="1">
    <location>
        <begin position="1"/>
        <end position="24"/>
    </location>
</feature>
<feature type="chain" id="PRO_5015706861" evidence="1">
    <location>
        <begin position="25"/>
        <end position="155"/>
    </location>
</feature>
<proteinExistence type="predicted"/>
<gene>
    <name evidence="2" type="ORF">C7381_102161</name>
</gene>
<organism evidence="2 3">
    <name type="scientific">Ezakiella coagulans</name>
    <dbReference type="NCBI Taxonomy" id="46507"/>
    <lineage>
        <taxon>Bacteria</taxon>
        <taxon>Bacillati</taxon>
        <taxon>Bacillota</taxon>
        <taxon>Tissierellia</taxon>
        <taxon>Ezakiella</taxon>
    </lineage>
</organism>
<comment type="caution">
    <text evidence="2">The sequence shown here is derived from an EMBL/GenBank/DDBJ whole genome shotgun (WGS) entry which is preliminary data.</text>
</comment>
<dbReference type="AlphaFoldDB" id="A0A2U1E5Z0"/>
<evidence type="ECO:0000256" key="1">
    <source>
        <dbReference type="SAM" id="SignalP"/>
    </source>
</evidence>
<keyword evidence="3" id="KW-1185">Reference proteome</keyword>
<sequence length="155" mass="18019">MKKIYKMALVFLSLLLLQTLTVGAGEKKMKNTIIGDSIVSRADGEYRIFLNSNKDTANFYSFKNLLNLNLITKIQFSPSQETKDGDSFALKSNRHVKNIWIKAEPALDKSPIFYTKPTTDMKNDFYYIESSFWDSIFGKRQLPNFIELGWNYYEK</sequence>
<dbReference type="Proteomes" id="UP000245793">
    <property type="component" value="Unassembled WGS sequence"/>
</dbReference>
<keyword evidence="1" id="KW-0732">Signal</keyword>
<name>A0A2U1E5Z0_9FIRM</name>
<evidence type="ECO:0000313" key="3">
    <source>
        <dbReference type="Proteomes" id="UP000245793"/>
    </source>
</evidence>
<accession>A0A2U1E5Z0</accession>
<reference evidence="2 3" key="1">
    <citation type="submission" date="2018-04" db="EMBL/GenBank/DDBJ databases">
        <title>Genomic Encyclopedia of Type Strains, Phase IV (KMG-IV): sequencing the most valuable type-strain genomes for metagenomic binning, comparative biology and taxonomic classification.</title>
        <authorList>
            <person name="Goeker M."/>
        </authorList>
    </citation>
    <scope>NUCLEOTIDE SEQUENCE [LARGE SCALE GENOMIC DNA]</scope>
    <source>
        <strain evidence="2 3">DSM 20705</strain>
    </source>
</reference>
<dbReference type="EMBL" id="QEKV01000002">
    <property type="protein sequence ID" value="PVY95272.1"/>
    <property type="molecule type" value="Genomic_DNA"/>
</dbReference>
<protein>
    <submittedName>
        <fullName evidence="2">Uncharacterized protein</fullName>
    </submittedName>
</protein>
<evidence type="ECO:0000313" key="2">
    <source>
        <dbReference type="EMBL" id="PVY95272.1"/>
    </source>
</evidence>
<dbReference type="RefSeq" id="WP_116479735.1">
    <property type="nucleotide sequence ID" value="NZ_QEKV01000002.1"/>
</dbReference>